<dbReference type="InterPro" id="IPR007712">
    <property type="entry name" value="RelE/ParE_toxin"/>
</dbReference>
<sequence length="97" mass="11429">MTSKTYRLSPLAEADLEDIWFYTLERWSLNQADKYVRDLVSTFEDLAASRVRGRNATVREGYLKHTCGSHVIYFRDRGDWLEIVRILHGAQDVERHL</sequence>
<dbReference type="InterPro" id="IPR051803">
    <property type="entry name" value="TA_system_RelE-like_toxin"/>
</dbReference>
<evidence type="ECO:0000256" key="1">
    <source>
        <dbReference type="ARBA" id="ARBA00006226"/>
    </source>
</evidence>
<dbReference type="InterPro" id="IPR035093">
    <property type="entry name" value="RelE/ParE_toxin_dom_sf"/>
</dbReference>
<dbReference type="EMBL" id="VSSQ01000585">
    <property type="protein sequence ID" value="MPL98027.1"/>
    <property type="molecule type" value="Genomic_DNA"/>
</dbReference>
<evidence type="ECO:0000313" key="3">
    <source>
        <dbReference type="EMBL" id="MPL98027.1"/>
    </source>
</evidence>
<organism evidence="3">
    <name type="scientific">bioreactor metagenome</name>
    <dbReference type="NCBI Taxonomy" id="1076179"/>
    <lineage>
        <taxon>unclassified sequences</taxon>
        <taxon>metagenomes</taxon>
        <taxon>ecological metagenomes</taxon>
    </lineage>
</organism>
<protein>
    <submittedName>
        <fullName evidence="3">Toxin ParE1</fullName>
    </submittedName>
</protein>
<comment type="similarity">
    <text evidence="1">Belongs to the RelE toxin family.</text>
</comment>
<keyword evidence="2" id="KW-1277">Toxin-antitoxin system</keyword>
<dbReference type="PANTHER" id="PTHR33755">
    <property type="entry name" value="TOXIN PARE1-RELATED"/>
    <property type="match status" value="1"/>
</dbReference>
<gene>
    <name evidence="3" type="primary">parE1_1</name>
    <name evidence="3" type="ORF">SDC9_44225</name>
</gene>
<reference evidence="3" key="1">
    <citation type="submission" date="2019-08" db="EMBL/GenBank/DDBJ databases">
        <authorList>
            <person name="Kucharzyk K."/>
            <person name="Murdoch R.W."/>
            <person name="Higgins S."/>
            <person name="Loffler F."/>
        </authorList>
    </citation>
    <scope>NUCLEOTIDE SEQUENCE</scope>
</reference>
<dbReference type="PIRSF" id="PIRSF029218">
    <property type="entry name" value="ParE"/>
    <property type="match status" value="1"/>
</dbReference>
<dbReference type="AlphaFoldDB" id="A0A644W364"/>
<evidence type="ECO:0000256" key="2">
    <source>
        <dbReference type="ARBA" id="ARBA00022649"/>
    </source>
</evidence>
<dbReference type="PANTHER" id="PTHR33755:SF9">
    <property type="entry name" value="TOXIN PARE1"/>
    <property type="match status" value="1"/>
</dbReference>
<name>A0A644W364_9ZZZZ</name>
<dbReference type="Pfam" id="PF05016">
    <property type="entry name" value="ParE_toxin"/>
    <property type="match status" value="1"/>
</dbReference>
<proteinExistence type="inferred from homology"/>
<accession>A0A644W364</accession>
<comment type="caution">
    <text evidence="3">The sequence shown here is derived from an EMBL/GenBank/DDBJ whole genome shotgun (WGS) entry which is preliminary data.</text>
</comment>
<dbReference type="Gene3D" id="3.30.2310.20">
    <property type="entry name" value="RelE-like"/>
    <property type="match status" value="1"/>
</dbReference>
<dbReference type="InterPro" id="IPR028344">
    <property type="entry name" value="ParE1/4"/>
</dbReference>